<keyword evidence="2" id="KW-1185">Reference proteome</keyword>
<proteinExistence type="predicted"/>
<name>A0A498IVF9_MALDO</name>
<protein>
    <submittedName>
        <fullName evidence="1">Uncharacterized protein</fullName>
    </submittedName>
</protein>
<dbReference type="Proteomes" id="UP000290289">
    <property type="component" value="Chromosome 10"/>
</dbReference>
<organism evidence="1 2">
    <name type="scientific">Malus domestica</name>
    <name type="common">Apple</name>
    <name type="synonym">Pyrus malus</name>
    <dbReference type="NCBI Taxonomy" id="3750"/>
    <lineage>
        <taxon>Eukaryota</taxon>
        <taxon>Viridiplantae</taxon>
        <taxon>Streptophyta</taxon>
        <taxon>Embryophyta</taxon>
        <taxon>Tracheophyta</taxon>
        <taxon>Spermatophyta</taxon>
        <taxon>Magnoliopsida</taxon>
        <taxon>eudicotyledons</taxon>
        <taxon>Gunneridae</taxon>
        <taxon>Pentapetalae</taxon>
        <taxon>rosids</taxon>
        <taxon>fabids</taxon>
        <taxon>Rosales</taxon>
        <taxon>Rosaceae</taxon>
        <taxon>Amygdaloideae</taxon>
        <taxon>Maleae</taxon>
        <taxon>Malus</taxon>
    </lineage>
</organism>
<evidence type="ECO:0000313" key="1">
    <source>
        <dbReference type="EMBL" id="RXH87368.1"/>
    </source>
</evidence>
<reference evidence="1 2" key="1">
    <citation type="submission" date="2018-10" db="EMBL/GenBank/DDBJ databases">
        <title>A high-quality apple genome assembly.</title>
        <authorList>
            <person name="Hu J."/>
        </authorList>
    </citation>
    <scope>NUCLEOTIDE SEQUENCE [LARGE SCALE GENOMIC DNA]</scope>
    <source>
        <strain evidence="2">cv. HFTH1</strain>
        <tissue evidence="1">Young leaf</tissue>
    </source>
</reference>
<accession>A0A498IVF9</accession>
<gene>
    <name evidence="1" type="ORF">DVH24_034268</name>
</gene>
<dbReference type="EMBL" id="RDQH01000336">
    <property type="protein sequence ID" value="RXH87368.1"/>
    <property type="molecule type" value="Genomic_DNA"/>
</dbReference>
<dbReference type="AlphaFoldDB" id="A0A498IVF9"/>
<sequence>MLWVMGIKTNQGMILSPIHTTRDGVTTPISDGEMHHNMANKVDSDNPRVSFQGQWNHNHLLRHNLPKLTQLLTTMAQGMQNQAKEVNELKKQMGQMAEFLGQFRENVAF</sequence>
<evidence type="ECO:0000313" key="2">
    <source>
        <dbReference type="Proteomes" id="UP000290289"/>
    </source>
</evidence>
<comment type="caution">
    <text evidence="1">The sequence shown here is derived from an EMBL/GenBank/DDBJ whole genome shotgun (WGS) entry which is preliminary data.</text>
</comment>